<keyword evidence="3 5" id="KW-1133">Transmembrane helix</keyword>
<dbReference type="STRING" id="416016.SAMN05443547_0642"/>
<evidence type="ECO:0000256" key="1">
    <source>
        <dbReference type="ARBA" id="ARBA00004141"/>
    </source>
</evidence>
<dbReference type="AlphaFoldDB" id="A0A1M7ZTT7"/>
<keyword evidence="2 5" id="KW-0812">Transmembrane</keyword>
<dbReference type="OrthoDB" id="9816361at2"/>
<organism evidence="7 8">
    <name type="scientific">Flavobacterium cucumis</name>
    <dbReference type="NCBI Taxonomy" id="416016"/>
    <lineage>
        <taxon>Bacteria</taxon>
        <taxon>Pseudomonadati</taxon>
        <taxon>Bacteroidota</taxon>
        <taxon>Flavobacteriia</taxon>
        <taxon>Flavobacteriales</taxon>
        <taxon>Flavobacteriaceae</taxon>
        <taxon>Flavobacterium</taxon>
    </lineage>
</organism>
<dbReference type="PANTHER" id="PTHR21016">
    <property type="entry name" value="BETA-AMYLOID BINDING PROTEIN-RELATED"/>
    <property type="match status" value="1"/>
</dbReference>
<dbReference type="InterPro" id="IPR050932">
    <property type="entry name" value="TM2D1-3-like"/>
</dbReference>
<dbReference type="RefSeq" id="WP_073581315.1">
    <property type="nucleotide sequence ID" value="NZ_CBCSEA010000001.1"/>
</dbReference>
<dbReference type="Proteomes" id="UP000184611">
    <property type="component" value="Unassembled WGS sequence"/>
</dbReference>
<name>A0A1M7ZTT7_9FLAO</name>
<proteinExistence type="predicted"/>
<keyword evidence="4 5" id="KW-0472">Membrane</keyword>
<feature type="domain" description="TM2" evidence="6">
    <location>
        <begin position="45"/>
        <end position="93"/>
    </location>
</feature>
<sequence>MEAQKVDMFMMTNAKFFEGHQLNAIRERLLQMDDDKWPMVQTLQFKDPTTSLLISIFAGAYGIDRFYIGDTGMGVGKLLTCGGLGVWAIVDWFLIQGATKEKNMELFNRTFMF</sequence>
<evidence type="ECO:0000256" key="3">
    <source>
        <dbReference type="ARBA" id="ARBA00022989"/>
    </source>
</evidence>
<keyword evidence="8" id="KW-1185">Reference proteome</keyword>
<dbReference type="Pfam" id="PF05154">
    <property type="entry name" value="TM2"/>
    <property type="match status" value="1"/>
</dbReference>
<protein>
    <submittedName>
        <fullName evidence="7">TM2 domain-containing protein</fullName>
    </submittedName>
</protein>
<evidence type="ECO:0000256" key="4">
    <source>
        <dbReference type="ARBA" id="ARBA00023136"/>
    </source>
</evidence>
<dbReference type="PANTHER" id="PTHR21016:SF25">
    <property type="entry name" value="TM2 DOMAIN-CONTAINING PROTEIN DDB_G0277895-RELATED"/>
    <property type="match status" value="1"/>
</dbReference>
<evidence type="ECO:0000259" key="6">
    <source>
        <dbReference type="Pfam" id="PF05154"/>
    </source>
</evidence>
<gene>
    <name evidence="7" type="ORF">SAMN05443547_0642</name>
</gene>
<accession>A0A1M7ZTT7</accession>
<evidence type="ECO:0000256" key="5">
    <source>
        <dbReference type="SAM" id="Phobius"/>
    </source>
</evidence>
<reference evidence="8" key="1">
    <citation type="submission" date="2016-12" db="EMBL/GenBank/DDBJ databases">
        <authorList>
            <person name="Varghese N."/>
            <person name="Submissions S."/>
        </authorList>
    </citation>
    <scope>NUCLEOTIDE SEQUENCE [LARGE SCALE GENOMIC DNA]</scope>
    <source>
        <strain evidence="8">DSM 18830</strain>
    </source>
</reference>
<feature type="transmembrane region" description="Helical" evidence="5">
    <location>
        <begin position="74"/>
        <end position="95"/>
    </location>
</feature>
<evidence type="ECO:0000256" key="2">
    <source>
        <dbReference type="ARBA" id="ARBA00022692"/>
    </source>
</evidence>
<comment type="subcellular location">
    <subcellularLocation>
        <location evidence="1">Membrane</location>
        <topology evidence="1">Multi-pass membrane protein</topology>
    </subcellularLocation>
</comment>
<dbReference type="EMBL" id="FRYK01000001">
    <property type="protein sequence ID" value="SHO72311.1"/>
    <property type="molecule type" value="Genomic_DNA"/>
</dbReference>
<evidence type="ECO:0000313" key="8">
    <source>
        <dbReference type="Proteomes" id="UP000184611"/>
    </source>
</evidence>
<dbReference type="InterPro" id="IPR007829">
    <property type="entry name" value="TM2"/>
</dbReference>
<evidence type="ECO:0000313" key="7">
    <source>
        <dbReference type="EMBL" id="SHO72311.1"/>
    </source>
</evidence>
<dbReference type="GO" id="GO:0016020">
    <property type="term" value="C:membrane"/>
    <property type="evidence" value="ECO:0007669"/>
    <property type="project" value="UniProtKB-SubCell"/>
</dbReference>